<evidence type="ECO:0000313" key="1">
    <source>
        <dbReference type="EMBL" id="KAL2649337.1"/>
    </source>
</evidence>
<keyword evidence="2" id="KW-1185">Reference proteome</keyword>
<dbReference type="EMBL" id="JBHFFA010000001">
    <property type="protein sequence ID" value="KAL2649337.1"/>
    <property type="molecule type" value="Genomic_DNA"/>
</dbReference>
<reference evidence="1 2" key="1">
    <citation type="submission" date="2024-09" db="EMBL/GenBank/DDBJ databases">
        <title>Chromosome-scale assembly of Riccia fluitans.</title>
        <authorList>
            <person name="Paukszto L."/>
            <person name="Sawicki J."/>
            <person name="Karawczyk K."/>
            <person name="Piernik-Szablinska J."/>
            <person name="Szczecinska M."/>
            <person name="Mazdziarz M."/>
        </authorList>
    </citation>
    <scope>NUCLEOTIDE SEQUENCE [LARGE SCALE GENOMIC DNA]</scope>
    <source>
        <strain evidence="1">Rf_01</strain>
        <tissue evidence="1">Aerial parts of the thallus</tissue>
    </source>
</reference>
<dbReference type="Proteomes" id="UP001605036">
    <property type="component" value="Unassembled WGS sequence"/>
</dbReference>
<evidence type="ECO:0000313" key="2">
    <source>
        <dbReference type="Proteomes" id="UP001605036"/>
    </source>
</evidence>
<accession>A0ABD1ZD10</accession>
<dbReference type="AlphaFoldDB" id="A0ABD1ZD10"/>
<proteinExistence type="predicted"/>
<sequence length="174" mass="19451">MVRVSDVSLGATHQLADQVIMYEQSTETLAEATCLENHKGLSYTDLVHGISVQFRNNEDRINGFKEEVKRLSGLTKESLPSLTNLVEVQKANEQRIADLVKEITEMATLQVKKDAEASQQVAELQAAQETSGNALREQERKNEELVALLWIVQREGKVHEELTTSQATIVVLHV</sequence>
<organism evidence="1 2">
    <name type="scientific">Riccia fluitans</name>
    <dbReference type="NCBI Taxonomy" id="41844"/>
    <lineage>
        <taxon>Eukaryota</taxon>
        <taxon>Viridiplantae</taxon>
        <taxon>Streptophyta</taxon>
        <taxon>Embryophyta</taxon>
        <taxon>Marchantiophyta</taxon>
        <taxon>Marchantiopsida</taxon>
        <taxon>Marchantiidae</taxon>
        <taxon>Marchantiales</taxon>
        <taxon>Ricciaceae</taxon>
        <taxon>Riccia</taxon>
    </lineage>
</organism>
<name>A0ABD1ZD10_9MARC</name>
<comment type="caution">
    <text evidence="1">The sequence shown here is derived from an EMBL/GenBank/DDBJ whole genome shotgun (WGS) entry which is preliminary data.</text>
</comment>
<protein>
    <submittedName>
        <fullName evidence="1">Uncharacterized protein</fullName>
    </submittedName>
</protein>
<gene>
    <name evidence="1" type="ORF">R1flu_017465</name>
</gene>